<reference evidence="2 3" key="1">
    <citation type="submission" date="2018-07" db="EMBL/GenBank/DDBJ databases">
        <title>Mechanisms of high-level aminoglycoside resistance among Gram-negative pathogens in Brazil.</title>
        <authorList>
            <person name="Ballaben A.S."/>
            <person name="Darini A.L.C."/>
            <person name="Doi Y."/>
        </authorList>
    </citation>
    <scope>NUCLEOTIDE SEQUENCE [LARGE SCALE GENOMIC DNA]</scope>
    <source>
        <strain evidence="2 3">B2-305</strain>
    </source>
</reference>
<feature type="region of interest" description="Disordered" evidence="1">
    <location>
        <begin position="1"/>
        <end position="21"/>
    </location>
</feature>
<evidence type="ECO:0000256" key="1">
    <source>
        <dbReference type="SAM" id="MobiDB-lite"/>
    </source>
</evidence>
<protein>
    <submittedName>
        <fullName evidence="2">Amino acid oxidase</fullName>
    </submittedName>
</protein>
<dbReference type="Proteomes" id="UP000253594">
    <property type="component" value="Unassembled WGS sequence"/>
</dbReference>
<proteinExistence type="predicted"/>
<dbReference type="AlphaFoldDB" id="A0A367M571"/>
<name>A0A367M571_PSEAI</name>
<evidence type="ECO:0000313" key="3">
    <source>
        <dbReference type="Proteomes" id="UP000253594"/>
    </source>
</evidence>
<dbReference type="EMBL" id="QORE01000948">
    <property type="protein sequence ID" value="RCI72452.1"/>
    <property type="molecule type" value="Genomic_DNA"/>
</dbReference>
<feature type="non-terminal residue" evidence="2">
    <location>
        <position position="1"/>
    </location>
</feature>
<organism evidence="2 3">
    <name type="scientific">Pseudomonas aeruginosa</name>
    <dbReference type="NCBI Taxonomy" id="287"/>
    <lineage>
        <taxon>Bacteria</taxon>
        <taxon>Pseudomonadati</taxon>
        <taxon>Pseudomonadota</taxon>
        <taxon>Gammaproteobacteria</taxon>
        <taxon>Pseudomonadales</taxon>
        <taxon>Pseudomonadaceae</taxon>
        <taxon>Pseudomonas</taxon>
    </lineage>
</organism>
<comment type="caution">
    <text evidence="2">The sequence shown here is derived from an EMBL/GenBank/DDBJ whole genome shotgun (WGS) entry which is preliminary data.</text>
</comment>
<gene>
    <name evidence="2" type="ORF">DT376_23690</name>
</gene>
<sequence>GEALREHAAAPRRQPHADPLP</sequence>
<accession>A0A367M571</accession>
<evidence type="ECO:0000313" key="2">
    <source>
        <dbReference type="EMBL" id="RCI72452.1"/>
    </source>
</evidence>